<feature type="region of interest" description="Disordered" evidence="1">
    <location>
        <begin position="470"/>
        <end position="513"/>
    </location>
</feature>
<name>A0AAU8DN49_9ACTN</name>
<sequence>MKFRDRDQGEPELQDGLEARLTADAESWLRGTMPSFTETPAALPPGTVDAAATGPEPLVERDDDLTSEPSVSAPTRGAWARRAPLLVAAAVIALVAAVAIPLVANRSHTAAPIPGRDDVGLTTVAASASPVAAPRCPGTDGGPLVDAGSIDPAAGSLVPAEVPISMLICEYPLPLHPEPTDATHSVGATVAFDFQDLRSSRTITAGLSSVPDDLSRFALSTEEGCSFFTAGGLGMSPPSGSDFRVALNYATGTVWLADSTGPDTCTVATGSVAISTGSYADLFVRSVTSGTWQPSDRASVECPLQLDASPFAGPEALPKPTVVTDGRLVPTDTPAAVVLCGYGQVQPENQPEAKDVPESDLPIGFIQQRFELQGNFVPLVSELRSSSPADPSKMRCPRRTDTPTPQLLGLTYGKGGQRRTLWVDARIGGTCGLATNGLIWAQGDLAESVRKALYGTPWLGLRAVDLLPDMPGPMPSAPQTSPSTDLTTSAGVGSLDVSSGTAPSSLSPQNEACVNPRFAGEGLERTMIPAGYRSVFNCADGAVQMPAGLVDRINGLSEPVDASGCPDGDSLELVQGAPFLVFLYADRPPVLLNFVDSCAPTVGNGVRNVAAPDDVLDQLRELAGY</sequence>
<organism evidence="3">
    <name type="scientific">Nakamurella sp. A5-74</name>
    <dbReference type="NCBI Taxonomy" id="3158264"/>
    <lineage>
        <taxon>Bacteria</taxon>
        <taxon>Bacillati</taxon>
        <taxon>Actinomycetota</taxon>
        <taxon>Actinomycetes</taxon>
        <taxon>Nakamurellales</taxon>
        <taxon>Nakamurellaceae</taxon>
        <taxon>Nakamurella</taxon>
    </lineage>
</organism>
<feature type="region of interest" description="Disordered" evidence="1">
    <location>
        <begin position="384"/>
        <end position="406"/>
    </location>
</feature>
<dbReference type="RefSeq" id="WP_353649019.1">
    <property type="nucleotide sequence ID" value="NZ_CP159218.1"/>
</dbReference>
<feature type="region of interest" description="Disordered" evidence="1">
    <location>
        <begin position="29"/>
        <end position="72"/>
    </location>
</feature>
<keyword evidence="2" id="KW-0472">Membrane</keyword>
<gene>
    <name evidence="3" type="ORF">ABLG96_19745</name>
</gene>
<proteinExistence type="predicted"/>
<evidence type="ECO:0000256" key="1">
    <source>
        <dbReference type="SAM" id="MobiDB-lite"/>
    </source>
</evidence>
<reference evidence="3" key="1">
    <citation type="submission" date="2024-05" db="EMBL/GenBank/DDBJ databases">
        <authorList>
            <person name="Cai S.Y."/>
            <person name="Jin L.M."/>
            <person name="Li H.R."/>
        </authorList>
    </citation>
    <scope>NUCLEOTIDE SEQUENCE</scope>
    <source>
        <strain evidence="3">A5-74</strain>
    </source>
</reference>
<protein>
    <recommendedName>
        <fullName evidence="4">DUF3558 domain-containing protein</fullName>
    </recommendedName>
</protein>
<keyword evidence="2" id="KW-1133">Transmembrane helix</keyword>
<evidence type="ECO:0008006" key="4">
    <source>
        <dbReference type="Google" id="ProtNLM"/>
    </source>
</evidence>
<feature type="compositionally biased region" description="Polar residues" evidence="1">
    <location>
        <begin position="477"/>
        <end position="512"/>
    </location>
</feature>
<accession>A0AAU8DN49</accession>
<keyword evidence="2" id="KW-0812">Transmembrane</keyword>
<dbReference type="EMBL" id="CP159218">
    <property type="protein sequence ID" value="XCG63404.1"/>
    <property type="molecule type" value="Genomic_DNA"/>
</dbReference>
<dbReference type="AlphaFoldDB" id="A0AAU8DN49"/>
<evidence type="ECO:0000256" key="2">
    <source>
        <dbReference type="SAM" id="Phobius"/>
    </source>
</evidence>
<feature type="transmembrane region" description="Helical" evidence="2">
    <location>
        <begin position="85"/>
        <end position="104"/>
    </location>
</feature>
<evidence type="ECO:0000313" key="3">
    <source>
        <dbReference type="EMBL" id="XCG63404.1"/>
    </source>
</evidence>